<gene>
    <name evidence="1" type="ORF">D915_005646</name>
</gene>
<accession>A0A4E0RYB0</accession>
<keyword evidence="2" id="KW-1185">Reference proteome</keyword>
<reference evidence="1" key="1">
    <citation type="submission" date="2019-03" db="EMBL/GenBank/DDBJ databases">
        <title>Improved annotation for the trematode Fasciola hepatica.</title>
        <authorList>
            <person name="Choi Y.-J."/>
            <person name="Martin J."/>
            <person name="Mitreva M."/>
        </authorList>
    </citation>
    <scope>NUCLEOTIDE SEQUENCE [LARGE SCALE GENOMIC DNA]</scope>
</reference>
<sequence length="274" mass="31954">MMMTASRMLVSNWSHHASEQSDWYDQECSATETSVQKSHYFHNSSVKNECLKQSEHWRIHELDELDLSVDCSSIAENKKSFINNQPILNSKNVLLEPYIKECTWEDVFNQNNLEYLRDSVIWAPPIGFDTMNLIKRTLLGQSMSSNRSYDRELQRKTEQLKNTNATEENRSPTVGTIYRRLSHPDYAQSATHWVNVIFDFQVGEENRLRMKIRRDISFRYCATVIACQLGLVEIGAEKNIHFYWPNENQELDFDVTATEANLTDNAVIIARMNE</sequence>
<dbReference type="EMBL" id="JXXN02001998">
    <property type="protein sequence ID" value="THD23692.1"/>
    <property type="molecule type" value="Genomic_DNA"/>
</dbReference>
<evidence type="ECO:0000313" key="2">
    <source>
        <dbReference type="Proteomes" id="UP000230066"/>
    </source>
</evidence>
<evidence type="ECO:0000313" key="1">
    <source>
        <dbReference type="EMBL" id="THD23692.1"/>
    </source>
</evidence>
<comment type="caution">
    <text evidence="1">The sequence shown here is derived from an EMBL/GenBank/DDBJ whole genome shotgun (WGS) entry which is preliminary data.</text>
</comment>
<protein>
    <submittedName>
        <fullName evidence="1">Uncharacterized protein</fullName>
    </submittedName>
</protein>
<name>A0A4E0RYB0_FASHE</name>
<dbReference type="AlphaFoldDB" id="A0A4E0RYB0"/>
<organism evidence="1 2">
    <name type="scientific">Fasciola hepatica</name>
    <name type="common">Liver fluke</name>
    <dbReference type="NCBI Taxonomy" id="6192"/>
    <lineage>
        <taxon>Eukaryota</taxon>
        <taxon>Metazoa</taxon>
        <taxon>Spiralia</taxon>
        <taxon>Lophotrochozoa</taxon>
        <taxon>Platyhelminthes</taxon>
        <taxon>Trematoda</taxon>
        <taxon>Digenea</taxon>
        <taxon>Plagiorchiida</taxon>
        <taxon>Echinostomata</taxon>
        <taxon>Echinostomatoidea</taxon>
        <taxon>Fasciolidae</taxon>
        <taxon>Fasciola</taxon>
    </lineage>
</organism>
<dbReference type="Proteomes" id="UP000230066">
    <property type="component" value="Unassembled WGS sequence"/>
</dbReference>
<proteinExistence type="predicted"/>